<dbReference type="PIRSF" id="PIRSF500134">
    <property type="entry name" value="UDPglc_DH_bac"/>
    <property type="match status" value="1"/>
</dbReference>
<comment type="pathway">
    <text evidence="1">Nucleotide-sugar biosynthesis; UDP-alpha-D-glucuronate biosynthesis; UDP-alpha-D-glucuronate from UDP-alpha-D-glucose: step 1/1.</text>
</comment>
<dbReference type="InterPro" id="IPR014027">
    <property type="entry name" value="UDP-Glc/GDP-Man_DH_C"/>
</dbReference>
<accession>A0ABP6A7V0</accession>
<gene>
    <name evidence="9" type="ORF">GCM10010422_71950</name>
</gene>
<dbReference type="RefSeq" id="WP_346077796.1">
    <property type="nucleotide sequence ID" value="NZ_BAAATL010000049.1"/>
</dbReference>
<comment type="catalytic activity">
    <reaction evidence="6 7">
        <text>UDP-alpha-D-glucose + 2 NAD(+) + H2O = UDP-alpha-D-glucuronate + 2 NADH + 3 H(+)</text>
        <dbReference type="Rhea" id="RHEA:23596"/>
        <dbReference type="ChEBI" id="CHEBI:15377"/>
        <dbReference type="ChEBI" id="CHEBI:15378"/>
        <dbReference type="ChEBI" id="CHEBI:57540"/>
        <dbReference type="ChEBI" id="CHEBI:57945"/>
        <dbReference type="ChEBI" id="CHEBI:58052"/>
        <dbReference type="ChEBI" id="CHEBI:58885"/>
        <dbReference type="EC" id="1.1.1.22"/>
    </reaction>
</comment>
<evidence type="ECO:0000313" key="9">
    <source>
        <dbReference type="EMBL" id="GAA2509964.1"/>
    </source>
</evidence>
<dbReference type="PANTHER" id="PTHR43750">
    <property type="entry name" value="UDP-GLUCOSE 6-DEHYDROGENASE TUAD"/>
    <property type="match status" value="1"/>
</dbReference>
<dbReference type="SMART" id="SM00984">
    <property type="entry name" value="UDPG_MGDP_dh_C"/>
    <property type="match status" value="1"/>
</dbReference>
<evidence type="ECO:0000313" key="10">
    <source>
        <dbReference type="Proteomes" id="UP001501721"/>
    </source>
</evidence>
<dbReference type="InterPro" id="IPR036291">
    <property type="entry name" value="NAD(P)-bd_dom_sf"/>
</dbReference>
<protein>
    <recommendedName>
        <fullName evidence="3 7">UDP-glucose 6-dehydrogenase</fullName>
        <ecNumber evidence="3 7">1.1.1.22</ecNumber>
    </recommendedName>
</protein>
<dbReference type="InterPro" id="IPR017476">
    <property type="entry name" value="UDP-Glc/GDP-Man"/>
</dbReference>
<keyword evidence="5 7" id="KW-0520">NAD</keyword>
<dbReference type="InterPro" id="IPR028357">
    <property type="entry name" value="UDPglc_DH_bac"/>
</dbReference>
<organism evidence="9 10">
    <name type="scientific">Streptomyces graminearus</name>
    <dbReference type="NCBI Taxonomy" id="284030"/>
    <lineage>
        <taxon>Bacteria</taxon>
        <taxon>Bacillati</taxon>
        <taxon>Actinomycetota</taxon>
        <taxon>Actinomycetes</taxon>
        <taxon>Kitasatosporales</taxon>
        <taxon>Streptomycetaceae</taxon>
        <taxon>Streptomyces</taxon>
    </lineage>
</organism>
<dbReference type="Pfam" id="PF03721">
    <property type="entry name" value="UDPG_MGDP_dh_N"/>
    <property type="match status" value="1"/>
</dbReference>
<evidence type="ECO:0000256" key="1">
    <source>
        <dbReference type="ARBA" id="ARBA00004701"/>
    </source>
</evidence>
<sequence>MKMTVVGCGYLGATHAACMAELGHEVLGMDCDIDKVRSLSTGRAPFYERGLNDLLARHTASGRLRFTTSYQEAADFADLHFVGVGTPQRPDGSGYDLSHLFDALTGLAPGLTRPAVIAVKSTVPVGTAPRVAGLLHEHAPAGKGIEVAWNPDFLRESRAVEDTLRPDRLVLGFGTPHSWAETVLREAFAGIIETGVPTIVTDWATAELAKGAANSFLATKISFINAMAEICEKSGADAAGLAGILGHDIRIGHQGMLPGLGFGGGCLPKDLRGFIDRAGELGAGQAVGILREADAVNARRRQRVIDLAREELGDDLRGKRIAVWGAAFKPGTDDIRDSPALAVAQSLYDLGAAVTVSDPRALDNARKLHPRLDYAEDPVAAARNCDLLLHLTEWPQYADIDPERLTGRVSTPKAIDARGTLDLVRWQDAGWHIRTLGRA</sequence>
<dbReference type="SUPFAM" id="SSF51735">
    <property type="entry name" value="NAD(P)-binding Rossmann-fold domains"/>
    <property type="match status" value="1"/>
</dbReference>
<dbReference type="Gene3D" id="3.40.50.720">
    <property type="entry name" value="NAD(P)-binding Rossmann-like Domain"/>
    <property type="match status" value="2"/>
</dbReference>
<dbReference type="InterPro" id="IPR036220">
    <property type="entry name" value="UDP-Glc/GDP-Man_DH_C_sf"/>
</dbReference>
<dbReference type="InterPro" id="IPR001732">
    <property type="entry name" value="UDP-Glc/GDP-Man_DH_N"/>
</dbReference>
<keyword evidence="4 7" id="KW-0560">Oxidoreductase</keyword>
<dbReference type="Pfam" id="PF03720">
    <property type="entry name" value="UDPG_MGDP_dh_C"/>
    <property type="match status" value="1"/>
</dbReference>
<dbReference type="Proteomes" id="UP001501721">
    <property type="component" value="Unassembled WGS sequence"/>
</dbReference>
<name>A0ABP6A7V0_9ACTN</name>
<dbReference type="InterPro" id="IPR008927">
    <property type="entry name" value="6-PGluconate_DH-like_C_sf"/>
</dbReference>
<dbReference type="Pfam" id="PF00984">
    <property type="entry name" value="UDPG_MGDP_dh"/>
    <property type="match status" value="1"/>
</dbReference>
<proteinExistence type="inferred from homology"/>
<dbReference type="NCBIfam" id="TIGR03026">
    <property type="entry name" value="NDP-sugDHase"/>
    <property type="match status" value="1"/>
</dbReference>
<dbReference type="SUPFAM" id="SSF52413">
    <property type="entry name" value="UDP-glucose/GDP-mannose dehydrogenase C-terminal domain"/>
    <property type="match status" value="1"/>
</dbReference>
<dbReference type="Gene3D" id="1.20.5.100">
    <property type="entry name" value="Cytochrome c1, transmembrane anchor, C-terminal"/>
    <property type="match status" value="1"/>
</dbReference>
<dbReference type="PIRSF" id="PIRSF000124">
    <property type="entry name" value="UDPglc_GDPman_dh"/>
    <property type="match status" value="1"/>
</dbReference>
<evidence type="ECO:0000259" key="8">
    <source>
        <dbReference type="SMART" id="SM00984"/>
    </source>
</evidence>
<dbReference type="InterPro" id="IPR014026">
    <property type="entry name" value="UDP-Glc/GDP-Man_DH_dimer"/>
</dbReference>
<comment type="caution">
    <text evidence="9">The sequence shown here is derived from an EMBL/GenBank/DDBJ whole genome shotgun (WGS) entry which is preliminary data.</text>
</comment>
<comment type="similarity">
    <text evidence="2 7">Belongs to the UDP-glucose/GDP-mannose dehydrogenase family.</text>
</comment>
<evidence type="ECO:0000256" key="7">
    <source>
        <dbReference type="PIRNR" id="PIRNR000124"/>
    </source>
</evidence>
<dbReference type="SUPFAM" id="SSF48179">
    <property type="entry name" value="6-phosphogluconate dehydrogenase C-terminal domain-like"/>
    <property type="match status" value="1"/>
</dbReference>
<dbReference type="PANTHER" id="PTHR43750:SF3">
    <property type="entry name" value="UDP-GLUCOSE 6-DEHYDROGENASE TUAD"/>
    <property type="match status" value="1"/>
</dbReference>
<evidence type="ECO:0000256" key="6">
    <source>
        <dbReference type="ARBA" id="ARBA00047473"/>
    </source>
</evidence>
<dbReference type="EMBL" id="BAAATL010000049">
    <property type="protein sequence ID" value="GAA2509964.1"/>
    <property type="molecule type" value="Genomic_DNA"/>
</dbReference>
<evidence type="ECO:0000256" key="2">
    <source>
        <dbReference type="ARBA" id="ARBA00006601"/>
    </source>
</evidence>
<feature type="domain" description="UDP-glucose/GDP-mannose dehydrogenase C-terminal" evidence="8">
    <location>
        <begin position="322"/>
        <end position="423"/>
    </location>
</feature>
<dbReference type="EC" id="1.1.1.22" evidence="3 7"/>
<reference evidence="10" key="1">
    <citation type="journal article" date="2019" name="Int. J. Syst. Evol. Microbiol.">
        <title>The Global Catalogue of Microorganisms (GCM) 10K type strain sequencing project: providing services to taxonomists for standard genome sequencing and annotation.</title>
        <authorList>
            <consortium name="The Broad Institute Genomics Platform"/>
            <consortium name="The Broad Institute Genome Sequencing Center for Infectious Disease"/>
            <person name="Wu L."/>
            <person name="Ma J."/>
        </authorList>
    </citation>
    <scope>NUCLEOTIDE SEQUENCE [LARGE SCALE GENOMIC DNA]</scope>
    <source>
        <strain evidence="10">JCM 6923</strain>
    </source>
</reference>
<evidence type="ECO:0000256" key="5">
    <source>
        <dbReference type="ARBA" id="ARBA00023027"/>
    </source>
</evidence>
<evidence type="ECO:0000256" key="4">
    <source>
        <dbReference type="ARBA" id="ARBA00023002"/>
    </source>
</evidence>
<evidence type="ECO:0000256" key="3">
    <source>
        <dbReference type="ARBA" id="ARBA00012954"/>
    </source>
</evidence>
<keyword evidence="10" id="KW-1185">Reference proteome</keyword>